<dbReference type="Proteomes" id="UP001281147">
    <property type="component" value="Unassembled WGS sequence"/>
</dbReference>
<reference evidence="1" key="1">
    <citation type="submission" date="2023-07" db="EMBL/GenBank/DDBJ databases">
        <title>Black Yeasts Isolated from many extreme environments.</title>
        <authorList>
            <person name="Coleine C."/>
            <person name="Stajich J.E."/>
            <person name="Selbmann L."/>
        </authorList>
    </citation>
    <scope>NUCLEOTIDE SEQUENCE</scope>
    <source>
        <strain evidence="1">CCFEE 5714</strain>
    </source>
</reference>
<dbReference type="EMBL" id="JAUTXU010000007">
    <property type="protein sequence ID" value="KAK3723983.1"/>
    <property type="molecule type" value="Genomic_DNA"/>
</dbReference>
<gene>
    <name evidence="1" type="ORF">LTR37_001467</name>
</gene>
<name>A0ACC3NVN2_9PEZI</name>
<sequence>MAARKVFDIPELLESILGFLPARDLICANIVSRYVCEIITQSTRLHQLLCLTPVGPAKTYPDQWNPFLFFEQSIIIGTERSDYTIRLPIAQLYTDRNNATKPSCLRMFLSQPPATSAHISWSYILPENPPRKENRGKTLRIQSGITIGDVVETCWEHVDGRSELVLERSQIWVWGTRQPSFLWLQSDEPVETRYF</sequence>
<evidence type="ECO:0000313" key="1">
    <source>
        <dbReference type="EMBL" id="KAK3723983.1"/>
    </source>
</evidence>
<accession>A0ACC3NVN2</accession>
<organism evidence="1 2">
    <name type="scientific">Vermiconidia calcicola</name>
    <dbReference type="NCBI Taxonomy" id="1690605"/>
    <lineage>
        <taxon>Eukaryota</taxon>
        <taxon>Fungi</taxon>
        <taxon>Dikarya</taxon>
        <taxon>Ascomycota</taxon>
        <taxon>Pezizomycotina</taxon>
        <taxon>Dothideomycetes</taxon>
        <taxon>Dothideomycetidae</taxon>
        <taxon>Mycosphaerellales</taxon>
        <taxon>Extremaceae</taxon>
        <taxon>Vermiconidia</taxon>
    </lineage>
</organism>
<evidence type="ECO:0000313" key="2">
    <source>
        <dbReference type="Proteomes" id="UP001281147"/>
    </source>
</evidence>
<proteinExistence type="predicted"/>
<keyword evidence="2" id="KW-1185">Reference proteome</keyword>
<comment type="caution">
    <text evidence="1">The sequence shown here is derived from an EMBL/GenBank/DDBJ whole genome shotgun (WGS) entry which is preliminary data.</text>
</comment>
<protein>
    <submittedName>
        <fullName evidence="1">Uncharacterized protein</fullName>
    </submittedName>
</protein>